<protein>
    <submittedName>
        <fullName evidence="1">Uncharacterized protein</fullName>
    </submittedName>
</protein>
<dbReference type="EMBL" id="HACA01013010">
    <property type="protein sequence ID" value="CDW30371.1"/>
    <property type="molecule type" value="Transcribed_RNA"/>
</dbReference>
<organism evidence="1">
    <name type="scientific">Lepeophtheirus salmonis</name>
    <name type="common">Salmon louse</name>
    <name type="synonym">Caligus salmonis</name>
    <dbReference type="NCBI Taxonomy" id="72036"/>
    <lineage>
        <taxon>Eukaryota</taxon>
        <taxon>Metazoa</taxon>
        <taxon>Ecdysozoa</taxon>
        <taxon>Arthropoda</taxon>
        <taxon>Crustacea</taxon>
        <taxon>Multicrustacea</taxon>
        <taxon>Hexanauplia</taxon>
        <taxon>Copepoda</taxon>
        <taxon>Siphonostomatoida</taxon>
        <taxon>Caligidae</taxon>
        <taxon>Lepeophtheirus</taxon>
    </lineage>
</organism>
<proteinExistence type="predicted"/>
<accession>A0A0K2TYE2</accession>
<sequence>MDLVIKARFRDHIEDECNFISSKP</sequence>
<name>A0A0K2TYE2_LEPSM</name>
<reference evidence="1" key="1">
    <citation type="submission" date="2014-05" db="EMBL/GenBank/DDBJ databases">
        <authorList>
            <person name="Chronopoulou M."/>
        </authorList>
    </citation>
    <scope>NUCLEOTIDE SEQUENCE</scope>
    <source>
        <tissue evidence="1">Whole organism</tissue>
    </source>
</reference>
<dbReference type="AlphaFoldDB" id="A0A0K2TYE2"/>
<evidence type="ECO:0000313" key="1">
    <source>
        <dbReference type="EMBL" id="CDW30371.1"/>
    </source>
</evidence>